<dbReference type="PIRSF" id="PIRSF017246">
    <property type="entry name" value="TFIID_TAF10"/>
    <property type="match status" value="1"/>
</dbReference>
<evidence type="ECO:0000256" key="5">
    <source>
        <dbReference type="ARBA" id="ARBA00025730"/>
    </source>
</evidence>
<dbReference type="EMBL" id="CP092875">
    <property type="protein sequence ID" value="UYV75396.1"/>
    <property type="molecule type" value="Genomic_DNA"/>
</dbReference>
<dbReference type="Proteomes" id="UP001235939">
    <property type="component" value="Chromosome 13"/>
</dbReference>
<protein>
    <submittedName>
        <fullName evidence="6">TAF10</fullName>
    </submittedName>
</protein>
<evidence type="ECO:0000256" key="1">
    <source>
        <dbReference type="ARBA" id="ARBA00004123"/>
    </source>
</evidence>
<evidence type="ECO:0000256" key="3">
    <source>
        <dbReference type="ARBA" id="ARBA00023163"/>
    </source>
</evidence>
<keyword evidence="7" id="KW-1185">Reference proteome</keyword>
<name>A0ABY6L2N3_9ARAC</name>
<dbReference type="CDD" id="cd07982">
    <property type="entry name" value="HFD_TAF10"/>
    <property type="match status" value="1"/>
</dbReference>
<dbReference type="PRINTS" id="PR01443">
    <property type="entry name" value="TFIID30KDSUB"/>
</dbReference>
<reference evidence="6 7" key="1">
    <citation type="submission" date="2022-01" db="EMBL/GenBank/DDBJ databases">
        <title>A chromosomal length assembly of Cordylochernes scorpioides.</title>
        <authorList>
            <person name="Zeh D."/>
            <person name="Zeh J."/>
        </authorList>
    </citation>
    <scope>NUCLEOTIDE SEQUENCE [LARGE SCALE GENOMIC DNA]</scope>
    <source>
        <strain evidence="6">IN4F17</strain>
        <tissue evidence="6">Whole Body</tissue>
    </source>
</reference>
<accession>A0ABY6L2N3</accession>
<dbReference type="PANTHER" id="PTHR21242:SF0">
    <property type="entry name" value="TRANSCRIPTION INITIATION FACTOR TFIID SUBUNIT 10"/>
    <property type="match status" value="1"/>
</dbReference>
<keyword evidence="2" id="KW-0805">Transcription regulation</keyword>
<sequence length="130" mass="14305">MNSNSENVTTPAIITTTTSVQNVPKPASQTLADFFVQLETYNPTIPDAVTTHFLNSAGFETSDVRIVRLISLASQKFISDIANEALQSCKMKNIGAAKKPKERQYTLTMDDLSSSLSEHGISVKKPFYFN</sequence>
<proteinExistence type="inferred from homology"/>
<dbReference type="InterPro" id="IPR003923">
    <property type="entry name" value="TAF10"/>
</dbReference>
<evidence type="ECO:0000256" key="2">
    <source>
        <dbReference type="ARBA" id="ARBA00023015"/>
    </source>
</evidence>
<comment type="subcellular location">
    <subcellularLocation>
        <location evidence="1">Nucleus</location>
    </subcellularLocation>
</comment>
<keyword evidence="3" id="KW-0804">Transcription</keyword>
<dbReference type="PANTHER" id="PTHR21242">
    <property type="entry name" value="TRANSCRIPTION INITIATION FACTOR TFIID SUBUNIT 10"/>
    <property type="match status" value="1"/>
</dbReference>
<evidence type="ECO:0000313" key="7">
    <source>
        <dbReference type="Proteomes" id="UP001235939"/>
    </source>
</evidence>
<evidence type="ECO:0000313" key="6">
    <source>
        <dbReference type="EMBL" id="UYV75396.1"/>
    </source>
</evidence>
<comment type="similarity">
    <text evidence="5">Belongs to the TAF10 family.</text>
</comment>
<organism evidence="6 7">
    <name type="scientific">Cordylochernes scorpioides</name>
    <dbReference type="NCBI Taxonomy" id="51811"/>
    <lineage>
        <taxon>Eukaryota</taxon>
        <taxon>Metazoa</taxon>
        <taxon>Ecdysozoa</taxon>
        <taxon>Arthropoda</taxon>
        <taxon>Chelicerata</taxon>
        <taxon>Arachnida</taxon>
        <taxon>Pseudoscorpiones</taxon>
        <taxon>Cheliferoidea</taxon>
        <taxon>Chernetidae</taxon>
        <taxon>Cordylochernes</taxon>
    </lineage>
</organism>
<keyword evidence="4" id="KW-0539">Nucleus</keyword>
<gene>
    <name evidence="6" type="ORF">LAZ67_13000124</name>
</gene>
<evidence type="ECO:0000256" key="4">
    <source>
        <dbReference type="ARBA" id="ARBA00023242"/>
    </source>
</evidence>
<dbReference type="Pfam" id="PF03540">
    <property type="entry name" value="TAF10"/>
    <property type="match status" value="1"/>
</dbReference>